<feature type="domain" description="HTH araC/xylS-type" evidence="4">
    <location>
        <begin position="5"/>
        <end position="103"/>
    </location>
</feature>
<keyword evidence="6" id="KW-1185">Reference proteome</keyword>
<organism evidence="5 6">
    <name type="scientific">Devosia geojensis</name>
    <dbReference type="NCBI Taxonomy" id="443610"/>
    <lineage>
        <taxon>Bacteria</taxon>
        <taxon>Pseudomonadati</taxon>
        <taxon>Pseudomonadota</taxon>
        <taxon>Alphaproteobacteria</taxon>
        <taxon>Hyphomicrobiales</taxon>
        <taxon>Devosiaceae</taxon>
        <taxon>Devosia</taxon>
    </lineage>
</organism>
<dbReference type="STRING" id="443610.VE25_01450"/>
<dbReference type="SUPFAM" id="SSF55136">
    <property type="entry name" value="Probable bacterial effector-binding domain"/>
    <property type="match status" value="1"/>
</dbReference>
<dbReference type="InterPro" id="IPR020449">
    <property type="entry name" value="Tscrpt_reg_AraC-type_HTH"/>
</dbReference>
<dbReference type="GO" id="GO:0003700">
    <property type="term" value="F:DNA-binding transcription factor activity"/>
    <property type="evidence" value="ECO:0007669"/>
    <property type="project" value="InterPro"/>
</dbReference>
<dbReference type="InterPro" id="IPR050959">
    <property type="entry name" value="MarA-like"/>
</dbReference>
<proteinExistence type="predicted"/>
<dbReference type="PROSITE" id="PS01124">
    <property type="entry name" value="HTH_ARAC_FAMILY_2"/>
    <property type="match status" value="1"/>
</dbReference>
<keyword evidence="3" id="KW-0804">Transcription</keyword>
<dbReference type="Gene3D" id="3.20.80.10">
    <property type="entry name" value="Regulatory factor, effector binding domain"/>
    <property type="match status" value="1"/>
</dbReference>
<accession>A0A0F5FXH7</accession>
<name>A0A0F5FXH7_9HYPH</name>
<dbReference type="Proteomes" id="UP000033632">
    <property type="component" value="Unassembled WGS sequence"/>
</dbReference>
<dbReference type="InterPro" id="IPR010499">
    <property type="entry name" value="AraC_E-bd"/>
</dbReference>
<dbReference type="SMART" id="SM00342">
    <property type="entry name" value="HTH_ARAC"/>
    <property type="match status" value="1"/>
</dbReference>
<dbReference type="Gene3D" id="1.10.10.60">
    <property type="entry name" value="Homeodomain-like"/>
    <property type="match status" value="2"/>
</dbReference>
<dbReference type="SUPFAM" id="SSF46689">
    <property type="entry name" value="Homeodomain-like"/>
    <property type="match status" value="2"/>
</dbReference>
<gene>
    <name evidence="5" type="ORF">VE25_01450</name>
</gene>
<evidence type="ECO:0000259" key="4">
    <source>
        <dbReference type="PROSITE" id="PS01124"/>
    </source>
</evidence>
<dbReference type="Pfam" id="PF12833">
    <property type="entry name" value="HTH_18"/>
    <property type="match status" value="1"/>
</dbReference>
<protein>
    <recommendedName>
        <fullName evidence="4">HTH araC/xylS-type domain-containing protein</fullName>
    </recommendedName>
</protein>
<evidence type="ECO:0000313" key="6">
    <source>
        <dbReference type="Proteomes" id="UP000033632"/>
    </source>
</evidence>
<evidence type="ECO:0000256" key="1">
    <source>
        <dbReference type="ARBA" id="ARBA00023015"/>
    </source>
</evidence>
<dbReference type="GO" id="GO:0043565">
    <property type="term" value="F:sequence-specific DNA binding"/>
    <property type="evidence" value="ECO:0007669"/>
    <property type="project" value="InterPro"/>
</dbReference>
<dbReference type="InterPro" id="IPR018060">
    <property type="entry name" value="HTH_AraC"/>
</dbReference>
<keyword evidence="2" id="KW-0238">DNA-binding</keyword>
<dbReference type="InterPro" id="IPR011256">
    <property type="entry name" value="Reg_factor_effector_dom_sf"/>
</dbReference>
<comment type="caution">
    <text evidence="5">The sequence shown here is derived from an EMBL/GenBank/DDBJ whole genome shotgun (WGS) entry which is preliminary data.</text>
</comment>
<dbReference type="InterPro" id="IPR029442">
    <property type="entry name" value="GyrI-like"/>
</dbReference>
<evidence type="ECO:0000256" key="2">
    <source>
        <dbReference type="ARBA" id="ARBA00023125"/>
    </source>
</evidence>
<sequence>MGVVEKAIWFIESNFNRSPSLDDIARATGISRFSLSRSFTYATGMPVVAYLRARRLTEAYKALRDGAPSILAVALEAGYNSHEGFTRAFRDQFGITPDEARKGHDIDQRLLMESIGMHETVMADLEEPQRKQRDAFTVVGLGGRFRMDGPNTIPGLWQKFQPYEGTLGEVLGYWYGVCGDWKEDFFYMAGVEVARVPADLPAELTVHKFPAQDYLVFRHETHLSELNQTFAAIFGRYIPENGYHPRDCFELYDENFDPQTGLGGIEIWVPATRESGER</sequence>
<dbReference type="PRINTS" id="PR00032">
    <property type="entry name" value="HTHARAC"/>
</dbReference>
<dbReference type="PATRIC" id="fig|443610.3.peg.2753"/>
<dbReference type="PANTHER" id="PTHR47504">
    <property type="entry name" value="RIGHT ORIGIN-BINDING PROTEIN"/>
    <property type="match status" value="1"/>
</dbReference>
<dbReference type="EMBL" id="JZEX01000023">
    <property type="protein sequence ID" value="KKB13523.1"/>
    <property type="molecule type" value="Genomic_DNA"/>
</dbReference>
<dbReference type="SMART" id="SM00871">
    <property type="entry name" value="AraC_E_bind"/>
    <property type="match status" value="1"/>
</dbReference>
<keyword evidence="1" id="KW-0805">Transcription regulation</keyword>
<reference evidence="5 6" key="1">
    <citation type="submission" date="2015-03" db="EMBL/GenBank/DDBJ databases">
        <authorList>
            <person name="Hassan Y.I."/>
            <person name="Lepp D."/>
            <person name="Li X.-Z."/>
            <person name="Zhou T."/>
        </authorList>
    </citation>
    <scope>NUCLEOTIDE SEQUENCE [LARGE SCALE GENOMIC DNA]</scope>
    <source>
        <strain evidence="5 6">BD-c194</strain>
    </source>
</reference>
<dbReference type="Pfam" id="PF06445">
    <property type="entry name" value="GyrI-like"/>
    <property type="match status" value="1"/>
</dbReference>
<dbReference type="AlphaFoldDB" id="A0A0F5FXH7"/>
<evidence type="ECO:0000256" key="3">
    <source>
        <dbReference type="ARBA" id="ARBA00023163"/>
    </source>
</evidence>
<dbReference type="PANTHER" id="PTHR47504:SF5">
    <property type="entry name" value="RIGHT ORIGIN-BINDING PROTEIN"/>
    <property type="match status" value="1"/>
</dbReference>
<dbReference type="InterPro" id="IPR009057">
    <property type="entry name" value="Homeodomain-like_sf"/>
</dbReference>
<evidence type="ECO:0000313" key="5">
    <source>
        <dbReference type="EMBL" id="KKB13523.1"/>
    </source>
</evidence>